<dbReference type="EMBL" id="JACYNN010000007">
    <property type="protein sequence ID" value="MBD8107249.1"/>
    <property type="molecule type" value="Genomic_DNA"/>
</dbReference>
<dbReference type="Gene3D" id="3.40.190.290">
    <property type="match status" value="1"/>
</dbReference>
<comment type="similarity">
    <text evidence="1">Belongs to the LysR transcriptional regulatory family.</text>
</comment>
<dbReference type="GO" id="GO:0003677">
    <property type="term" value="F:DNA binding"/>
    <property type="evidence" value="ECO:0007669"/>
    <property type="project" value="UniProtKB-KW"/>
</dbReference>
<dbReference type="Pfam" id="PF03466">
    <property type="entry name" value="LysR_substrate"/>
    <property type="match status" value="1"/>
</dbReference>
<keyword evidence="3" id="KW-0238">DNA-binding</keyword>
<dbReference type="PANTHER" id="PTHR30537">
    <property type="entry name" value="HTH-TYPE TRANSCRIPTIONAL REGULATOR"/>
    <property type="match status" value="1"/>
</dbReference>
<reference evidence="7 8" key="1">
    <citation type="journal article" date="2019" name="Sci. Rep.">
        <title>Differences in resource use lead to coexistence of seed-transmitted microbial populations.</title>
        <authorList>
            <person name="Torres-Cortes G."/>
            <person name="Garcia B.J."/>
            <person name="Compant S."/>
            <person name="Rezki S."/>
            <person name="Jones P."/>
            <person name="Preveaux A."/>
            <person name="Briand M."/>
            <person name="Roulet A."/>
            <person name="Bouchez O."/>
            <person name="Jacobson D."/>
            <person name="Barret M."/>
        </authorList>
    </citation>
    <scope>NUCLEOTIDE SEQUENCE [LARGE SCALE GENOMIC DNA]</scope>
    <source>
        <strain evidence="7 8">CFBP13511</strain>
    </source>
</reference>
<evidence type="ECO:0000256" key="3">
    <source>
        <dbReference type="ARBA" id="ARBA00023125"/>
    </source>
</evidence>
<proteinExistence type="inferred from homology"/>
<dbReference type="OrthoDB" id="8885940at2"/>
<dbReference type="InterPro" id="IPR058163">
    <property type="entry name" value="LysR-type_TF_proteobact-type"/>
</dbReference>
<keyword evidence="4" id="KW-0804">Transcription</keyword>
<dbReference type="SUPFAM" id="SSF46785">
    <property type="entry name" value="Winged helix' DNA-binding domain"/>
    <property type="match status" value="1"/>
</dbReference>
<sequence length="312" mass="34240">MSAPPLHLVQTFIAVVEHNSFARAAEALAITPSSVSRFIKILEHHLGTQLLNRTTRAMSLTDTGQRYFSECQQALGQLRDAADRVRDEQVRPQGRLVVSAPVAFGHTHVVPHLAGFLRAFPDIQLDLRLNDGYVDLVAEGVMLALRIGQMKDSSLVAHKLLENRRILVASPGYLALNGTPSTVDELAHHECIVSAASHDGRLWRLFSQDGQRTLQPGGRINVDNADAARRLCIDGMGIAFHSALTMSAAITAGDLVQVLPQWTGRETGLYCVRPQRRMGPAARVFVDFLSARWLNAEAVTAERLEQAFLTTV</sequence>
<gene>
    <name evidence="7" type="ORF">EpCFBP13511_14755</name>
    <name evidence="6" type="ORF">IFT93_12600</name>
</gene>
<dbReference type="AlphaFoldDB" id="A0A4U3F7B2"/>
<dbReference type="PANTHER" id="PTHR30537:SF5">
    <property type="entry name" value="HTH-TYPE TRANSCRIPTIONAL ACTIVATOR TTDR-RELATED"/>
    <property type="match status" value="1"/>
</dbReference>
<dbReference type="InterPro" id="IPR036390">
    <property type="entry name" value="WH_DNA-bd_sf"/>
</dbReference>
<dbReference type="PROSITE" id="PS50931">
    <property type="entry name" value="HTH_LYSR"/>
    <property type="match status" value="1"/>
</dbReference>
<evidence type="ECO:0000256" key="2">
    <source>
        <dbReference type="ARBA" id="ARBA00023015"/>
    </source>
</evidence>
<dbReference type="GO" id="GO:0003700">
    <property type="term" value="F:DNA-binding transcription factor activity"/>
    <property type="evidence" value="ECO:0007669"/>
    <property type="project" value="InterPro"/>
</dbReference>
<protein>
    <submittedName>
        <fullName evidence="7">LysR family transcriptional regulator</fullName>
    </submittedName>
</protein>
<accession>A0A4U3F7B2</accession>
<dbReference type="EMBL" id="QGAC01000013">
    <property type="protein sequence ID" value="TKJ89104.1"/>
    <property type="molecule type" value="Genomic_DNA"/>
</dbReference>
<dbReference type="Gene3D" id="1.10.10.10">
    <property type="entry name" value="Winged helix-like DNA-binding domain superfamily/Winged helix DNA-binding domain"/>
    <property type="match status" value="1"/>
</dbReference>
<organism evidence="7 8">
    <name type="scientific">Erwinia persicina</name>
    <dbReference type="NCBI Taxonomy" id="55211"/>
    <lineage>
        <taxon>Bacteria</taxon>
        <taxon>Pseudomonadati</taxon>
        <taxon>Pseudomonadota</taxon>
        <taxon>Gammaproteobacteria</taxon>
        <taxon>Enterobacterales</taxon>
        <taxon>Erwiniaceae</taxon>
        <taxon>Erwinia</taxon>
    </lineage>
</organism>
<dbReference type="InterPro" id="IPR036388">
    <property type="entry name" value="WH-like_DNA-bd_sf"/>
</dbReference>
<evidence type="ECO:0000313" key="9">
    <source>
        <dbReference type="Proteomes" id="UP000661012"/>
    </source>
</evidence>
<evidence type="ECO:0000256" key="4">
    <source>
        <dbReference type="ARBA" id="ARBA00023163"/>
    </source>
</evidence>
<dbReference type="Pfam" id="PF00126">
    <property type="entry name" value="HTH_1"/>
    <property type="match status" value="1"/>
</dbReference>
<dbReference type="FunFam" id="1.10.10.10:FF:000001">
    <property type="entry name" value="LysR family transcriptional regulator"/>
    <property type="match status" value="1"/>
</dbReference>
<evidence type="ECO:0000256" key="1">
    <source>
        <dbReference type="ARBA" id="ARBA00009437"/>
    </source>
</evidence>
<evidence type="ECO:0000313" key="7">
    <source>
        <dbReference type="EMBL" id="TKJ89104.1"/>
    </source>
</evidence>
<evidence type="ECO:0000259" key="5">
    <source>
        <dbReference type="PROSITE" id="PS50931"/>
    </source>
</evidence>
<dbReference type="SUPFAM" id="SSF53850">
    <property type="entry name" value="Periplasmic binding protein-like II"/>
    <property type="match status" value="1"/>
</dbReference>
<name>A0A4U3F7B2_9GAMM</name>
<keyword evidence="2" id="KW-0805">Transcription regulation</keyword>
<dbReference type="InterPro" id="IPR000847">
    <property type="entry name" value="LysR_HTH_N"/>
</dbReference>
<dbReference type="STRING" id="1219360.GCA_001571305_02809"/>
<dbReference type="Proteomes" id="UP000661012">
    <property type="component" value="Unassembled WGS sequence"/>
</dbReference>
<comment type="caution">
    <text evidence="7">The sequence shown here is derived from an EMBL/GenBank/DDBJ whole genome shotgun (WGS) entry which is preliminary data.</text>
</comment>
<dbReference type="RefSeq" id="WP_137269535.1">
    <property type="nucleotide sequence ID" value="NZ_JACYNM010000007.1"/>
</dbReference>
<dbReference type="InterPro" id="IPR005119">
    <property type="entry name" value="LysR_subst-bd"/>
</dbReference>
<evidence type="ECO:0000313" key="8">
    <source>
        <dbReference type="Proteomes" id="UP000306393"/>
    </source>
</evidence>
<keyword evidence="9" id="KW-1185">Reference proteome</keyword>
<dbReference type="Proteomes" id="UP000306393">
    <property type="component" value="Unassembled WGS sequence"/>
</dbReference>
<reference evidence="6 9" key="2">
    <citation type="journal article" date="2020" name="FEMS Microbiol. Ecol.">
        <title>Temporal dynamics of bacterial communities during seed development and maturation.</title>
        <authorList>
            <person name="Chesneau G."/>
            <person name="Torres-Cortes G."/>
            <person name="Briand M."/>
            <person name="Darrasse A."/>
            <person name="Preveaux A."/>
            <person name="Marais C."/>
            <person name="Jacques M.A."/>
            <person name="Shade A."/>
            <person name="Barret M."/>
        </authorList>
    </citation>
    <scope>NUCLEOTIDE SEQUENCE [LARGE SCALE GENOMIC DNA]</scope>
    <source>
        <strain evidence="6 9">CFBP13732</strain>
    </source>
</reference>
<evidence type="ECO:0000313" key="6">
    <source>
        <dbReference type="EMBL" id="MBD8107249.1"/>
    </source>
</evidence>
<feature type="domain" description="HTH lysR-type" evidence="5">
    <location>
        <begin position="4"/>
        <end position="61"/>
    </location>
</feature>
<dbReference type="CDD" id="cd08422">
    <property type="entry name" value="PBP2_CrgA_like"/>
    <property type="match status" value="1"/>
</dbReference>